<reference evidence="4" key="1">
    <citation type="journal article" date="2019" name="Int. J. Syst. Evol. Microbiol.">
        <title>The Global Catalogue of Microorganisms (GCM) 10K type strain sequencing project: providing services to taxonomists for standard genome sequencing and annotation.</title>
        <authorList>
            <consortium name="The Broad Institute Genomics Platform"/>
            <consortium name="The Broad Institute Genome Sequencing Center for Infectious Disease"/>
            <person name="Wu L."/>
            <person name="Ma J."/>
        </authorList>
    </citation>
    <scope>NUCLEOTIDE SEQUENCE [LARGE SCALE GENOMIC DNA]</scope>
    <source>
        <strain evidence="4">CGMCC 1.16444</strain>
    </source>
</reference>
<dbReference type="RefSeq" id="WP_162799641.1">
    <property type="nucleotide sequence ID" value="NZ_JBHSJF010000006.1"/>
</dbReference>
<evidence type="ECO:0000313" key="4">
    <source>
        <dbReference type="Proteomes" id="UP001595796"/>
    </source>
</evidence>
<dbReference type="Proteomes" id="UP001595796">
    <property type="component" value="Unassembled WGS sequence"/>
</dbReference>
<sequence>MACSKLILAISAAGVLVLTCAAGAAQDNQSRGAVVQIRIDVGGKVMMATLEDNPTVTDFVSLLPLTMTLEDHAAFEKISYLPRKLSTKGAPEGVTPSAGDVGYYAPWRNLALFHKNFPYSTGLVRLGRIDDAIDVLRVPGTVEARIELVD</sequence>
<dbReference type="InterPro" id="IPR029000">
    <property type="entry name" value="Cyclophilin-like_dom_sf"/>
</dbReference>
<feature type="signal peptide" evidence="1">
    <location>
        <begin position="1"/>
        <end position="24"/>
    </location>
</feature>
<evidence type="ECO:0000256" key="1">
    <source>
        <dbReference type="SAM" id="SignalP"/>
    </source>
</evidence>
<dbReference type="Pfam" id="PF18050">
    <property type="entry name" value="Cyclophil_like2"/>
    <property type="match status" value="1"/>
</dbReference>
<dbReference type="Gene3D" id="2.40.100.20">
    <property type="match status" value="1"/>
</dbReference>
<dbReference type="InterPro" id="IPR041183">
    <property type="entry name" value="Cyclophilin-like"/>
</dbReference>
<protein>
    <submittedName>
        <fullName evidence="3">Cyclophilin-like fold protein</fullName>
    </submittedName>
</protein>
<organism evidence="3 4">
    <name type="scientific">Flaviflagellibacter deserti</name>
    <dbReference type="NCBI Taxonomy" id="2267266"/>
    <lineage>
        <taxon>Bacteria</taxon>
        <taxon>Pseudomonadati</taxon>
        <taxon>Pseudomonadota</taxon>
        <taxon>Alphaproteobacteria</taxon>
        <taxon>Hyphomicrobiales</taxon>
        <taxon>Flaviflagellibacter</taxon>
    </lineage>
</organism>
<gene>
    <name evidence="3" type="ORF">ACFPFW_07025</name>
</gene>
<feature type="domain" description="Cyclophilin-like" evidence="2">
    <location>
        <begin position="39"/>
        <end position="147"/>
    </location>
</feature>
<evidence type="ECO:0000259" key="2">
    <source>
        <dbReference type="Pfam" id="PF18050"/>
    </source>
</evidence>
<comment type="caution">
    <text evidence="3">The sequence shown here is derived from an EMBL/GenBank/DDBJ whole genome shotgun (WGS) entry which is preliminary data.</text>
</comment>
<evidence type="ECO:0000313" key="3">
    <source>
        <dbReference type="EMBL" id="MFC5067767.1"/>
    </source>
</evidence>
<dbReference type="SUPFAM" id="SSF50891">
    <property type="entry name" value="Cyclophilin-like"/>
    <property type="match status" value="1"/>
</dbReference>
<keyword evidence="1" id="KW-0732">Signal</keyword>
<keyword evidence="4" id="KW-1185">Reference proteome</keyword>
<accession>A0ABV9Z1U7</accession>
<dbReference type="EMBL" id="JBHSJF010000006">
    <property type="protein sequence ID" value="MFC5067767.1"/>
    <property type="molecule type" value="Genomic_DNA"/>
</dbReference>
<feature type="chain" id="PRO_5046280891" evidence="1">
    <location>
        <begin position="25"/>
        <end position="150"/>
    </location>
</feature>
<proteinExistence type="predicted"/>
<name>A0ABV9Z1U7_9HYPH</name>